<reference evidence="11 12" key="1">
    <citation type="submission" date="2018-10" db="EMBL/GenBank/DDBJ databases">
        <title>Isolation from soil.</title>
        <authorList>
            <person name="Hu J."/>
        </authorList>
    </citation>
    <scope>NUCLEOTIDE SEQUENCE [LARGE SCALE GENOMIC DNA]</scope>
    <source>
        <strain evidence="11 12">NEAU-Ht49</strain>
    </source>
</reference>
<dbReference type="GO" id="GO:0008237">
    <property type="term" value="F:metallopeptidase activity"/>
    <property type="evidence" value="ECO:0007669"/>
    <property type="project" value="UniProtKB-KW"/>
</dbReference>
<dbReference type="EMBL" id="RFFG01000015">
    <property type="protein sequence ID" value="RMI45091.1"/>
    <property type="molecule type" value="Genomic_DNA"/>
</dbReference>
<keyword evidence="12" id="KW-1185">Reference proteome</keyword>
<dbReference type="AlphaFoldDB" id="A0A3M2M6B4"/>
<evidence type="ECO:0000256" key="1">
    <source>
        <dbReference type="ARBA" id="ARBA00008721"/>
    </source>
</evidence>
<protein>
    <submittedName>
        <fullName evidence="11">Zinc metalloprotease</fullName>
    </submittedName>
</protein>
<evidence type="ECO:0000256" key="3">
    <source>
        <dbReference type="ARBA" id="ARBA00022723"/>
    </source>
</evidence>
<gene>
    <name evidence="11" type="ORF">EBO15_11010</name>
</gene>
<keyword evidence="7 11" id="KW-0482">Metalloprotease</keyword>
<dbReference type="InterPro" id="IPR008754">
    <property type="entry name" value="Peptidase_M43"/>
</dbReference>
<proteinExistence type="inferred from homology"/>
<organism evidence="11 12">
    <name type="scientific">Actinomadura harenae</name>
    <dbReference type="NCBI Taxonomy" id="2483351"/>
    <lineage>
        <taxon>Bacteria</taxon>
        <taxon>Bacillati</taxon>
        <taxon>Actinomycetota</taxon>
        <taxon>Actinomycetes</taxon>
        <taxon>Streptosporangiales</taxon>
        <taxon>Thermomonosporaceae</taxon>
        <taxon>Actinomadura</taxon>
    </lineage>
</organism>
<dbReference type="GO" id="GO:0046872">
    <property type="term" value="F:metal ion binding"/>
    <property type="evidence" value="ECO:0007669"/>
    <property type="project" value="UniProtKB-KW"/>
</dbReference>
<dbReference type="CDD" id="cd04275">
    <property type="entry name" value="ZnMc_pappalysin_like"/>
    <property type="match status" value="1"/>
</dbReference>
<sequence length="305" mass="33018">MRPGDHSPGPRRSGGGTPTTTVPDGDEARIRPGSHVQERNVEGPGQAAAVQRRLDELLARKGEPVTVLPRSSPVPGSGARRRLSDQVRIPVYFHVLHNGSTGDISAALVRKQIAALNAAYGGRYGGADTGFSFELQSISRSDNASWYSNPEATERDFKPRLRHGGPGTLNLYSADLGDDLLGWSTFPWLYKGAPKMDGVVVHVGSMPGGTIDHFNRGFSAVHETGHWLGLFHPFEGGCTPPGDYVDDTPPERDATNGCPAFKDTCPAPGTDPIHNFMDYSWDICMNQFTHGQGVRAHQVFTAYRT</sequence>
<accession>A0A3M2M6B4</accession>
<name>A0A3M2M6B4_9ACTN</name>
<keyword evidence="5" id="KW-0378">Hydrolase</keyword>
<evidence type="ECO:0000256" key="6">
    <source>
        <dbReference type="ARBA" id="ARBA00022833"/>
    </source>
</evidence>
<dbReference type="Gene3D" id="3.40.390.10">
    <property type="entry name" value="Collagenase (Catalytic Domain)"/>
    <property type="match status" value="1"/>
</dbReference>
<evidence type="ECO:0000256" key="2">
    <source>
        <dbReference type="ARBA" id="ARBA00022670"/>
    </source>
</evidence>
<dbReference type="PANTHER" id="PTHR47466:SF1">
    <property type="entry name" value="METALLOPROTEASE MEP1 (AFU_ORTHOLOGUE AFUA_1G07730)-RELATED"/>
    <property type="match status" value="1"/>
</dbReference>
<feature type="compositionally biased region" description="Basic and acidic residues" evidence="9">
    <location>
        <begin position="26"/>
        <end position="41"/>
    </location>
</feature>
<evidence type="ECO:0000313" key="11">
    <source>
        <dbReference type="EMBL" id="RMI45091.1"/>
    </source>
</evidence>
<comment type="similarity">
    <text evidence="1">Belongs to the peptidase M43B family.</text>
</comment>
<evidence type="ECO:0000256" key="9">
    <source>
        <dbReference type="SAM" id="MobiDB-lite"/>
    </source>
</evidence>
<dbReference type="SUPFAM" id="SSF55486">
    <property type="entry name" value="Metalloproteases ('zincins'), catalytic domain"/>
    <property type="match status" value="1"/>
</dbReference>
<dbReference type="PANTHER" id="PTHR47466">
    <property type="match status" value="1"/>
</dbReference>
<feature type="region of interest" description="Disordered" evidence="9">
    <location>
        <begin position="1"/>
        <end position="47"/>
    </location>
</feature>
<dbReference type="Proteomes" id="UP000282674">
    <property type="component" value="Unassembled WGS sequence"/>
</dbReference>
<comment type="caution">
    <text evidence="11">The sequence shown here is derived from an EMBL/GenBank/DDBJ whole genome shotgun (WGS) entry which is preliminary data.</text>
</comment>
<evidence type="ECO:0000256" key="5">
    <source>
        <dbReference type="ARBA" id="ARBA00022801"/>
    </source>
</evidence>
<feature type="compositionally biased region" description="Low complexity" evidence="9">
    <location>
        <begin position="1"/>
        <end position="11"/>
    </location>
</feature>
<evidence type="ECO:0000313" key="12">
    <source>
        <dbReference type="Proteomes" id="UP000282674"/>
    </source>
</evidence>
<dbReference type="Pfam" id="PF05572">
    <property type="entry name" value="Peptidase_M43"/>
    <property type="match status" value="1"/>
</dbReference>
<dbReference type="GO" id="GO:0006508">
    <property type="term" value="P:proteolysis"/>
    <property type="evidence" value="ECO:0007669"/>
    <property type="project" value="UniProtKB-KW"/>
</dbReference>
<keyword evidence="4" id="KW-0732">Signal</keyword>
<keyword evidence="3" id="KW-0479">Metal-binding</keyword>
<keyword evidence="8" id="KW-1015">Disulfide bond</keyword>
<keyword evidence="2 11" id="KW-0645">Protease</keyword>
<evidence type="ECO:0000256" key="4">
    <source>
        <dbReference type="ARBA" id="ARBA00022729"/>
    </source>
</evidence>
<evidence type="ECO:0000256" key="8">
    <source>
        <dbReference type="ARBA" id="ARBA00023157"/>
    </source>
</evidence>
<dbReference type="InterPro" id="IPR024079">
    <property type="entry name" value="MetalloPept_cat_dom_sf"/>
</dbReference>
<evidence type="ECO:0000256" key="7">
    <source>
        <dbReference type="ARBA" id="ARBA00023049"/>
    </source>
</evidence>
<feature type="domain" description="Peptidase M43 pregnancy-associated plasma-A" evidence="10">
    <location>
        <begin position="215"/>
        <end position="298"/>
    </location>
</feature>
<keyword evidence="6" id="KW-0862">Zinc</keyword>
<evidence type="ECO:0000259" key="10">
    <source>
        <dbReference type="Pfam" id="PF05572"/>
    </source>
</evidence>